<evidence type="ECO:0000313" key="9">
    <source>
        <dbReference type="EMBL" id="SHK30111.1"/>
    </source>
</evidence>
<keyword evidence="2" id="KW-1003">Cell membrane</keyword>
<dbReference type="GO" id="GO:0015031">
    <property type="term" value="P:protein transport"/>
    <property type="evidence" value="ECO:0007669"/>
    <property type="project" value="UniProtKB-KW"/>
</dbReference>
<keyword evidence="5 7" id="KW-0472">Membrane</keyword>
<keyword evidence="3 7" id="KW-0812">Transmembrane</keyword>
<dbReference type="OrthoDB" id="9806929at2"/>
<protein>
    <submittedName>
        <fullName evidence="9">Chemotaxis protein MotA</fullName>
    </submittedName>
</protein>
<evidence type="ECO:0000256" key="3">
    <source>
        <dbReference type="ARBA" id="ARBA00022692"/>
    </source>
</evidence>
<dbReference type="RefSeq" id="WP_073151616.1">
    <property type="nucleotide sequence ID" value="NZ_FRAG01000044.1"/>
</dbReference>
<dbReference type="GO" id="GO:0071978">
    <property type="term" value="P:bacterial-type flagellum-dependent swarming motility"/>
    <property type="evidence" value="ECO:0007669"/>
    <property type="project" value="InterPro"/>
</dbReference>
<dbReference type="PANTHER" id="PTHR30433">
    <property type="entry name" value="CHEMOTAXIS PROTEIN MOTA"/>
    <property type="match status" value="1"/>
</dbReference>
<dbReference type="GO" id="GO:0006935">
    <property type="term" value="P:chemotaxis"/>
    <property type="evidence" value="ECO:0007669"/>
    <property type="project" value="InterPro"/>
</dbReference>
<dbReference type="InterPro" id="IPR047055">
    <property type="entry name" value="MotA-like"/>
</dbReference>
<feature type="transmembrane region" description="Helical" evidence="7">
    <location>
        <begin position="181"/>
        <end position="207"/>
    </location>
</feature>
<evidence type="ECO:0000256" key="5">
    <source>
        <dbReference type="ARBA" id="ARBA00023136"/>
    </source>
</evidence>
<reference evidence="9 10" key="1">
    <citation type="submission" date="2016-11" db="EMBL/GenBank/DDBJ databases">
        <authorList>
            <person name="Jaros S."/>
            <person name="Januszkiewicz K."/>
            <person name="Wedrychowicz H."/>
        </authorList>
    </citation>
    <scope>NUCLEOTIDE SEQUENCE [LARGE SCALE GENOMIC DNA]</scope>
    <source>
        <strain evidence="9 10">DSM 15212</strain>
    </source>
</reference>
<organism evidence="9 10">
    <name type="scientific">Paramaledivibacter caminithermalis (strain DSM 15212 / CIP 107654 / DViRD3)</name>
    <name type="common">Clostridium caminithermale</name>
    <dbReference type="NCBI Taxonomy" id="1121301"/>
    <lineage>
        <taxon>Bacteria</taxon>
        <taxon>Bacillati</taxon>
        <taxon>Bacillota</taxon>
        <taxon>Clostridia</taxon>
        <taxon>Peptostreptococcales</taxon>
        <taxon>Caminicellaceae</taxon>
        <taxon>Paramaledivibacter</taxon>
    </lineage>
</organism>
<feature type="transmembrane region" description="Helical" evidence="7">
    <location>
        <begin position="43"/>
        <end position="64"/>
    </location>
</feature>
<gene>
    <name evidence="9" type="ORF">SAMN02745912_02915</name>
</gene>
<comment type="similarity">
    <text evidence="6">Belongs to the exbB/tolQ family.</text>
</comment>
<dbReference type="Pfam" id="PF01618">
    <property type="entry name" value="MotA_ExbB"/>
    <property type="match status" value="1"/>
</dbReference>
<dbReference type="Proteomes" id="UP000184465">
    <property type="component" value="Unassembled WGS sequence"/>
</dbReference>
<feature type="domain" description="MotA/TolQ/ExbB proton channel" evidence="8">
    <location>
        <begin position="105"/>
        <end position="221"/>
    </location>
</feature>
<keyword evidence="6" id="KW-0813">Transport</keyword>
<proteinExistence type="inferred from homology"/>
<dbReference type="GO" id="GO:0005886">
    <property type="term" value="C:plasma membrane"/>
    <property type="evidence" value="ECO:0007669"/>
    <property type="project" value="UniProtKB-SubCell"/>
</dbReference>
<accession>A0A1M6RCC5</accession>
<evidence type="ECO:0000313" key="10">
    <source>
        <dbReference type="Proteomes" id="UP000184465"/>
    </source>
</evidence>
<evidence type="ECO:0000256" key="4">
    <source>
        <dbReference type="ARBA" id="ARBA00022989"/>
    </source>
</evidence>
<sequence>MDKSKNKSLKIGIITLLLILLCHSILGSISFKNFINLKALELIVSGVVLSIIISYSFETIIFTIHTIRNSFNVDIDYAMHIFTLYEFAIKVKKSGALKIESEILEEENEFIKSAMSLVCDHEKPDNIRDILEKDIESRRVKLFKAYNVLKMISQVAPSFGLVGTLIGMIGLLSHINNPKLIMVNMSSALVSTLYGALIANFIAVPLMGRVKELIDKRTLEYRIITEGTILIAKNDSVRNVFDKMNVMLPDDLRLQYPKNFRERNYTENEIAL</sequence>
<dbReference type="AlphaFoldDB" id="A0A1M6RCC5"/>
<dbReference type="InterPro" id="IPR002898">
    <property type="entry name" value="MotA_ExbB_proton_chnl"/>
</dbReference>
<evidence type="ECO:0000256" key="7">
    <source>
        <dbReference type="SAM" id="Phobius"/>
    </source>
</evidence>
<evidence type="ECO:0000259" key="8">
    <source>
        <dbReference type="Pfam" id="PF01618"/>
    </source>
</evidence>
<dbReference type="STRING" id="1121301.SAMN02745912_02915"/>
<dbReference type="PANTHER" id="PTHR30433:SF2">
    <property type="entry name" value="MOTILITY PROTEIN A"/>
    <property type="match status" value="1"/>
</dbReference>
<dbReference type="EMBL" id="FRAG01000044">
    <property type="protein sequence ID" value="SHK30111.1"/>
    <property type="molecule type" value="Genomic_DNA"/>
</dbReference>
<name>A0A1M6RCC5_PARC5</name>
<evidence type="ECO:0000256" key="2">
    <source>
        <dbReference type="ARBA" id="ARBA00022475"/>
    </source>
</evidence>
<evidence type="ECO:0000256" key="1">
    <source>
        <dbReference type="ARBA" id="ARBA00004651"/>
    </source>
</evidence>
<feature type="transmembrane region" description="Helical" evidence="7">
    <location>
        <begin position="148"/>
        <end position="175"/>
    </location>
</feature>
<comment type="subcellular location">
    <subcellularLocation>
        <location evidence="1">Cell membrane</location>
        <topology evidence="1">Multi-pass membrane protein</topology>
    </subcellularLocation>
    <subcellularLocation>
        <location evidence="6">Membrane</location>
        <topology evidence="6">Multi-pass membrane protein</topology>
    </subcellularLocation>
</comment>
<evidence type="ECO:0000256" key="6">
    <source>
        <dbReference type="RuleBase" id="RU004057"/>
    </source>
</evidence>
<keyword evidence="4 7" id="KW-1133">Transmembrane helix</keyword>
<keyword evidence="10" id="KW-1185">Reference proteome</keyword>
<keyword evidence="6" id="KW-0653">Protein transport</keyword>